<dbReference type="Pfam" id="PF02037">
    <property type="entry name" value="SAP"/>
    <property type="match status" value="1"/>
</dbReference>
<feature type="compositionally biased region" description="Acidic residues" evidence="5">
    <location>
        <begin position="829"/>
        <end position="843"/>
    </location>
</feature>
<dbReference type="Gene3D" id="1.25.40.10">
    <property type="entry name" value="Tetratricopeptide repeat domain"/>
    <property type="match status" value="1"/>
</dbReference>
<feature type="compositionally biased region" description="Low complexity" evidence="5">
    <location>
        <begin position="577"/>
        <end position="625"/>
    </location>
</feature>
<dbReference type="InterPro" id="IPR019734">
    <property type="entry name" value="TPR_rpt"/>
</dbReference>
<dbReference type="Pfam" id="PF16546">
    <property type="entry name" value="SGTA_dimer"/>
    <property type="match status" value="1"/>
</dbReference>
<reference evidence="7 8" key="1">
    <citation type="submission" date="2021-04" db="EMBL/GenBank/DDBJ databases">
        <authorList>
            <person name="Bliznina A."/>
        </authorList>
    </citation>
    <scope>NUCLEOTIDE SEQUENCE [LARGE SCALE GENOMIC DNA]</scope>
</reference>
<name>A0ABN7S312_OIKDI</name>
<feature type="region of interest" description="Disordered" evidence="5">
    <location>
        <begin position="569"/>
        <end position="859"/>
    </location>
</feature>
<evidence type="ECO:0000256" key="2">
    <source>
        <dbReference type="ARBA" id="ARBA00022737"/>
    </source>
</evidence>
<dbReference type="InterPro" id="IPR011990">
    <property type="entry name" value="TPR-like_helical_dom_sf"/>
</dbReference>
<feature type="repeat" description="TPR" evidence="4">
    <location>
        <begin position="115"/>
        <end position="148"/>
    </location>
</feature>
<feature type="compositionally biased region" description="Polar residues" evidence="5">
    <location>
        <begin position="792"/>
        <end position="810"/>
    </location>
</feature>
<dbReference type="InterPro" id="IPR003034">
    <property type="entry name" value="SAP_dom"/>
</dbReference>
<dbReference type="PANTHER" id="PTHR45831">
    <property type="entry name" value="LD24721P"/>
    <property type="match status" value="1"/>
</dbReference>
<evidence type="ECO:0000256" key="3">
    <source>
        <dbReference type="ARBA" id="ARBA00022803"/>
    </source>
</evidence>
<evidence type="ECO:0000256" key="1">
    <source>
        <dbReference type="ARBA" id="ARBA00008175"/>
    </source>
</evidence>
<dbReference type="PROSITE" id="PS50005">
    <property type="entry name" value="TPR"/>
    <property type="match status" value="2"/>
</dbReference>
<dbReference type="InterPro" id="IPR032374">
    <property type="entry name" value="SGTA_dimer"/>
</dbReference>
<dbReference type="InterPro" id="IPR036361">
    <property type="entry name" value="SAP_dom_sf"/>
</dbReference>
<evidence type="ECO:0000313" key="7">
    <source>
        <dbReference type="EMBL" id="CAG5091256.1"/>
    </source>
</evidence>
<dbReference type="SUPFAM" id="SSF48452">
    <property type="entry name" value="TPR-like"/>
    <property type="match status" value="1"/>
</dbReference>
<evidence type="ECO:0000259" key="6">
    <source>
        <dbReference type="PROSITE" id="PS50800"/>
    </source>
</evidence>
<comment type="similarity">
    <text evidence="1">Belongs to the SGT family.</text>
</comment>
<dbReference type="SUPFAM" id="SSF68906">
    <property type="entry name" value="SAP domain"/>
    <property type="match status" value="1"/>
</dbReference>
<dbReference type="Gene3D" id="1.10.720.30">
    <property type="entry name" value="SAP domain"/>
    <property type="match status" value="1"/>
</dbReference>
<feature type="compositionally biased region" description="Low complexity" evidence="5">
    <location>
        <begin position="653"/>
        <end position="673"/>
    </location>
</feature>
<dbReference type="PROSITE" id="PS50293">
    <property type="entry name" value="TPR_REGION"/>
    <property type="match status" value="1"/>
</dbReference>
<dbReference type="InterPro" id="IPR047150">
    <property type="entry name" value="SGT"/>
</dbReference>
<evidence type="ECO:0000313" key="8">
    <source>
        <dbReference type="Proteomes" id="UP001158576"/>
    </source>
</evidence>
<dbReference type="SMART" id="SM00028">
    <property type="entry name" value="TPR"/>
    <property type="match status" value="3"/>
</dbReference>
<feature type="region of interest" description="Disordered" evidence="5">
    <location>
        <begin position="455"/>
        <end position="499"/>
    </location>
</feature>
<organism evidence="7 8">
    <name type="scientific">Oikopleura dioica</name>
    <name type="common">Tunicate</name>
    <dbReference type="NCBI Taxonomy" id="34765"/>
    <lineage>
        <taxon>Eukaryota</taxon>
        <taxon>Metazoa</taxon>
        <taxon>Chordata</taxon>
        <taxon>Tunicata</taxon>
        <taxon>Appendicularia</taxon>
        <taxon>Copelata</taxon>
        <taxon>Oikopleuridae</taxon>
        <taxon>Oikopleura</taxon>
    </lineage>
</organism>
<evidence type="ECO:0000256" key="5">
    <source>
        <dbReference type="SAM" id="MobiDB-lite"/>
    </source>
</evidence>
<proteinExistence type="inferred from homology"/>
<dbReference type="EMBL" id="OU015568">
    <property type="protein sequence ID" value="CAG5091256.1"/>
    <property type="molecule type" value="Genomic_DNA"/>
</dbReference>
<evidence type="ECO:0000256" key="4">
    <source>
        <dbReference type="PROSITE-ProRule" id="PRU00339"/>
    </source>
</evidence>
<protein>
    <submittedName>
        <fullName evidence="7">Oidioi.mRNA.OKI2018_I69.PAR.g12938.t1.cds</fullName>
    </submittedName>
</protein>
<dbReference type="SMART" id="SM00513">
    <property type="entry name" value="SAP"/>
    <property type="match status" value="1"/>
</dbReference>
<dbReference type="Gene3D" id="1.20.5.420">
    <property type="entry name" value="Immunoglobulin FC, subunit C"/>
    <property type="match status" value="1"/>
</dbReference>
<sequence>MSNNRKLLIASVLKYLKSEIDGKMITPDQEESLNVASQCLAMAFNTTPEDAEGLPCILELLTDAAPDIMNQREVTEEELSLANKLKSEGNQLMKDKKFEDAIAKYSEAIKVQESAIYYCNRAAAYTSIENYEEALQDCKKAISFEPDYSKAYSRMGLIYSKIKLYAESENCYEKALKLEPDNESYKKNLEIVKEKLKEAPAGGLAGLGPGGMPDFGQMGAAMEQMMQNPQMRQMAENMMQNPQMQNMMQNMMGQMGMPMPPMGGEEGGPPAGLPDMGAGGFNPAAMQAGMQMAQEMMRNNPEQVEEMRKMFQNMGGPPQTLKMDEIQRLAKSVLRDMNATSDKTLFGRKRKIWSTDLEKIVDLSASKKAPPLPIRAPVTMKPNEKFVIKPTEFDNEFVDFLYETRQIELDILAFLETDTVPKTPMKERAKRLFEESLDESVPTICLDVDESQAEASRPSLAVQNEKPSTESAKEVPTMESVEEEPEEGEETPEGPSSEQILFEQIDSSRVEYEKRYSSLKVIELKKICDKENLPKVGRKADIVNRLVDNKLKIEYGSPRMRQSYQNAMAAPLKPEPTSLTRSNLTSSTRSQSSIRSNLSTASKKSTMSSSSVKASANSTTSSSASNFSRTPSFKKFASKIASPFASPRGPLFKTPSKSKLTSSSSKTLLTKTPSKADLKAKEDERAKRIEEMKKEKERERQEKKKKEAEKLAAVKKKREEEQAKKREMQLKKTPAKSSKPVKKSKNNTPIKAPAFAPPETPIQQPQSMPIRMQSVESDDEVEIKNVHHPEPSYTTPLKSMPVPSSQNYEMTPQGCDKWEMNPSTKDNYNIDDLESGDETDDDEAPRKKIPYWAESKPEL</sequence>
<dbReference type="Pfam" id="PF00515">
    <property type="entry name" value="TPR_1"/>
    <property type="match status" value="2"/>
</dbReference>
<accession>A0ABN7S312</accession>
<feature type="domain" description="SAP" evidence="6">
    <location>
        <begin position="516"/>
        <end position="550"/>
    </location>
</feature>
<gene>
    <name evidence="7" type="ORF">OKIOD_LOCUS4496</name>
</gene>
<feature type="compositionally biased region" description="Acidic residues" evidence="5">
    <location>
        <begin position="480"/>
        <end position="492"/>
    </location>
</feature>
<feature type="compositionally biased region" description="Basic and acidic residues" evidence="5">
    <location>
        <begin position="674"/>
        <end position="730"/>
    </location>
</feature>
<keyword evidence="2" id="KW-0677">Repeat</keyword>
<feature type="repeat" description="TPR" evidence="4">
    <location>
        <begin position="149"/>
        <end position="182"/>
    </location>
</feature>
<dbReference type="PROSITE" id="PS50800">
    <property type="entry name" value="SAP"/>
    <property type="match status" value="1"/>
</dbReference>
<keyword evidence="3 4" id="KW-0802">TPR repeat</keyword>
<dbReference type="PANTHER" id="PTHR45831:SF2">
    <property type="entry name" value="LD24721P"/>
    <property type="match status" value="1"/>
</dbReference>
<keyword evidence="8" id="KW-1185">Reference proteome</keyword>
<dbReference type="Proteomes" id="UP001158576">
    <property type="component" value="Chromosome PAR"/>
</dbReference>